<evidence type="ECO:0000313" key="1">
    <source>
        <dbReference type="EMBL" id="CAK7891880.1"/>
    </source>
</evidence>
<dbReference type="EMBL" id="OZ004253">
    <property type="protein sequence ID" value="CAK7891880.1"/>
    <property type="molecule type" value="Genomic_DNA"/>
</dbReference>
<evidence type="ECO:0000313" key="2">
    <source>
        <dbReference type="Proteomes" id="UP001497600"/>
    </source>
</evidence>
<reference evidence="1 2" key="1">
    <citation type="submission" date="2024-01" db="EMBL/GenBank/DDBJ databases">
        <authorList>
            <consortium name="Genoscope - CEA"/>
            <person name="William W."/>
        </authorList>
    </citation>
    <scope>NUCLEOTIDE SEQUENCE [LARGE SCALE GENOMIC DNA]</scope>
    <source>
        <strain evidence="1 2">29B2s-10</strain>
    </source>
</reference>
<dbReference type="Proteomes" id="UP001497600">
    <property type="component" value="Chromosome A"/>
</dbReference>
<sequence length="121" mass="12992">MPPRLVAHGVPAERLAAPQGKEKLPPYGVWLTLRWPLLGKSHCVVPSSSTRSVHCSCKHFLGRGTRPPRSVAHGVPAERLAVPQGRGWYHSMGSGLRFAGPSSGRATAWCLAPLRGVLAML</sequence>
<proteinExistence type="predicted"/>
<accession>A0ABP0E5M0</accession>
<name>A0ABP0E5M0_9ASCO</name>
<protein>
    <submittedName>
        <fullName evidence="1">Uncharacterized protein</fullName>
    </submittedName>
</protein>
<gene>
    <name evidence="1" type="ORF">CAAN4_A00496</name>
</gene>
<organism evidence="1 2">
    <name type="scientific">[Candida] anglica</name>
    <dbReference type="NCBI Taxonomy" id="148631"/>
    <lineage>
        <taxon>Eukaryota</taxon>
        <taxon>Fungi</taxon>
        <taxon>Dikarya</taxon>
        <taxon>Ascomycota</taxon>
        <taxon>Saccharomycotina</taxon>
        <taxon>Pichiomycetes</taxon>
        <taxon>Debaryomycetaceae</taxon>
        <taxon>Kurtzmaniella</taxon>
    </lineage>
</organism>
<keyword evidence="2" id="KW-1185">Reference proteome</keyword>